<name>A0A1M4Z6I4_9BACL</name>
<evidence type="ECO:0000259" key="1">
    <source>
        <dbReference type="Pfam" id="PF14344"/>
    </source>
</evidence>
<dbReference type="EMBL" id="FQVL01000008">
    <property type="protein sequence ID" value="SHF13417.1"/>
    <property type="molecule type" value="Genomic_DNA"/>
</dbReference>
<dbReference type="STRING" id="112248.SAMN05444392_10858"/>
<gene>
    <name evidence="2" type="ORF">SAMN05444392_10858</name>
</gene>
<reference evidence="2 3" key="1">
    <citation type="submission" date="2016-11" db="EMBL/GenBank/DDBJ databases">
        <authorList>
            <person name="Jaros S."/>
            <person name="Januszkiewicz K."/>
            <person name="Wedrychowicz H."/>
        </authorList>
    </citation>
    <scope>NUCLEOTIDE SEQUENCE [LARGE SCALE GENOMIC DNA]</scope>
    <source>
        <strain evidence="2 3">DSM 44666</strain>
    </source>
</reference>
<dbReference type="AlphaFoldDB" id="A0A1M4Z6I4"/>
<dbReference type="RefSeq" id="WP_073155287.1">
    <property type="nucleotide sequence ID" value="NZ_FQVL01000008.1"/>
</dbReference>
<dbReference type="OrthoDB" id="9783299at2"/>
<evidence type="ECO:0000313" key="2">
    <source>
        <dbReference type="EMBL" id="SHF13417.1"/>
    </source>
</evidence>
<accession>A0A1M4Z6I4</accession>
<feature type="domain" description="DUF4397" evidence="1">
    <location>
        <begin position="44"/>
        <end position="161"/>
    </location>
</feature>
<evidence type="ECO:0000313" key="3">
    <source>
        <dbReference type="Proteomes" id="UP000184476"/>
    </source>
</evidence>
<organism evidence="2 3">
    <name type="scientific">Seinonella peptonophila</name>
    <dbReference type="NCBI Taxonomy" id="112248"/>
    <lineage>
        <taxon>Bacteria</taxon>
        <taxon>Bacillati</taxon>
        <taxon>Bacillota</taxon>
        <taxon>Bacilli</taxon>
        <taxon>Bacillales</taxon>
        <taxon>Thermoactinomycetaceae</taxon>
        <taxon>Seinonella</taxon>
    </lineage>
</organism>
<sequence length="234" mass="27065">MTDWLMNDDLRRAELDIQRGMSHYMQVEQGLSGEKVQKHSPRPEIRFLHAAISSSRTPIDIYIDDRRVVHALPYLSHSSYFAIPSGNHRLEIFRSGDRQRLLLRKHFEVDWKKRYTAGLTDRQRESHRIQMLLYQDEQTAEPSVSKVRFIHLSPQAPTLDLKAQGGEILFKQVSYKGATKYIELHPGRIHLKLCSSDNKLNISRITPITLISGEVSTWVVVNPTRVLNMIQLKG</sequence>
<protein>
    <recommendedName>
        <fullName evidence="1">DUF4397 domain-containing protein</fullName>
    </recommendedName>
</protein>
<proteinExistence type="predicted"/>
<dbReference type="Pfam" id="PF14344">
    <property type="entry name" value="DUF4397"/>
    <property type="match status" value="1"/>
</dbReference>
<dbReference type="Proteomes" id="UP000184476">
    <property type="component" value="Unassembled WGS sequence"/>
</dbReference>
<dbReference type="InterPro" id="IPR025510">
    <property type="entry name" value="DUF4397"/>
</dbReference>
<keyword evidence="3" id="KW-1185">Reference proteome</keyword>